<comment type="caution">
    <text evidence="2">The sequence shown here is derived from an EMBL/GenBank/DDBJ whole genome shotgun (WGS) entry which is preliminary data.</text>
</comment>
<dbReference type="SMART" id="SM00248">
    <property type="entry name" value="ANK"/>
    <property type="match status" value="5"/>
</dbReference>
<dbReference type="Gene3D" id="1.25.40.10">
    <property type="entry name" value="Tetratricopeptide repeat domain"/>
    <property type="match status" value="1"/>
</dbReference>
<keyword evidence="3" id="KW-1185">Reference proteome</keyword>
<dbReference type="PANTHER" id="PTHR46224">
    <property type="entry name" value="ANKYRIN REPEAT FAMILY PROTEIN"/>
    <property type="match status" value="1"/>
</dbReference>
<dbReference type="SUPFAM" id="SSF48403">
    <property type="entry name" value="Ankyrin repeat"/>
    <property type="match status" value="1"/>
</dbReference>
<dbReference type="EMBL" id="VLTN01000002">
    <property type="protein sequence ID" value="KAA0157118.1"/>
    <property type="molecule type" value="Genomic_DNA"/>
</dbReference>
<dbReference type="Pfam" id="PF00023">
    <property type="entry name" value="Ank"/>
    <property type="match status" value="1"/>
</dbReference>
<dbReference type="InterPro" id="IPR011990">
    <property type="entry name" value="TPR-like_helical_dom_sf"/>
</dbReference>
<proteinExistence type="predicted"/>
<sequence length="534" mass="55208">MAAGGASQSVDPAVLREQKERLLAFFTAAKDGDERALKVSLESFEAARDGGAKAAVLGMRDAHRRTALHFAANQGHSGCIRIMLEHCKDAANAADEDGATPLIMAVLGRAPGAIDCVETLIEFGADVNARREREMDTALHIASRNGFMPAVERLLAASADPTLHSVVGTALHEAAAEGETAAVNAIIKSVGSHPAWLSVPGPRSATPLLLAATAGHEDASVALIRAGSPVAAHATKGETALHIFADNGHHGAVAAALEHAKDAEAAARKPDDAGLLPVQRALLKGHSSVAELLWGASKDSCDAESLDSLSAATSAAAVPSGAGAAGDSASAAAAAASGAEDAKAAAVSAREQAACATVEEEAKAADAFENDGSATAEADAEAALAKKAEGNAAFGKKQYSKAEGAYSEGVALDPRNAALRMNRSAARLRQGNNLGALADAVMARKLDATLAKAYFREGSARMALRQWEEAANVFFDGLKLSDVPEMRDGFQEAVRRGKADHAKLEKAKLAQEEEIRVEAVRAEKRLRRALERKA</sequence>
<dbReference type="Proteomes" id="UP000323011">
    <property type="component" value="Unassembled WGS sequence"/>
</dbReference>
<feature type="repeat" description="ANK" evidence="1">
    <location>
        <begin position="97"/>
        <end position="132"/>
    </location>
</feature>
<dbReference type="OMA" id="MMACCGH"/>
<dbReference type="InterPro" id="IPR036770">
    <property type="entry name" value="Ankyrin_rpt-contain_sf"/>
</dbReference>
<dbReference type="PROSITE" id="PS50088">
    <property type="entry name" value="ANK_REPEAT"/>
    <property type="match status" value="2"/>
</dbReference>
<dbReference type="InterPro" id="IPR019734">
    <property type="entry name" value="TPR_rpt"/>
</dbReference>
<dbReference type="InterPro" id="IPR002110">
    <property type="entry name" value="Ankyrin_rpt"/>
</dbReference>
<protein>
    <submittedName>
        <fullName evidence="2">Uncharacterized protein</fullName>
    </submittedName>
</protein>
<name>A0A5A8CWJ5_CAFRO</name>
<evidence type="ECO:0000256" key="1">
    <source>
        <dbReference type="PROSITE-ProRule" id="PRU00023"/>
    </source>
</evidence>
<organism evidence="2 3">
    <name type="scientific">Cafeteria roenbergensis</name>
    <name type="common">Marine flagellate</name>
    <dbReference type="NCBI Taxonomy" id="33653"/>
    <lineage>
        <taxon>Eukaryota</taxon>
        <taxon>Sar</taxon>
        <taxon>Stramenopiles</taxon>
        <taxon>Bigyra</taxon>
        <taxon>Opalozoa</taxon>
        <taxon>Bicosoecida</taxon>
        <taxon>Cafeteriaceae</taxon>
        <taxon>Cafeteria</taxon>
    </lineage>
</organism>
<dbReference type="PRINTS" id="PR01415">
    <property type="entry name" value="ANKYRIN"/>
</dbReference>
<dbReference type="Pfam" id="PF12796">
    <property type="entry name" value="Ank_2"/>
    <property type="match status" value="2"/>
</dbReference>
<dbReference type="SMART" id="SM00028">
    <property type="entry name" value="TPR"/>
    <property type="match status" value="2"/>
</dbReference>
<dbReference type="SUPFAM" id="SSF48452">
    <property type="entry name" value="TPR-like"/>
    <property type="match status" value="1"/>
</dbReference>
<gene>
    <name evidence="2" type="ORF">FNF29_00470</name>
</gene>
<reference evidence="2 3" key="1">
    <citation type="submission" date="2019-07" db="EMBL/GenBank/DDBJ databases">
        <title>Genomes of Cafeteria roenbergensis.</title>
        <authorList>
            <person name="Fischer M.G."/>
            <person name="Hackl T."/>
            <person name="Roman M."/>
        </authorList>
    </citation>
    <scope>NUCLEOTIDE SEQUENCE [LARGE SCALE GENOMIC DNA]</scope>
    <source>
        <strain evidence="2 3">BVI</strain>
    </source>
</reference>
<keyword evidence="1" id="KW-0040">ANK repeat</keyword>
<evidence type="ECO:0000313" key="2">
    <source>
        <dbReference type="EMBL" id="KAA0157118.1"/>
    </source>
</evidence>
<dbReference type="Gene3D" id="1.25.40.20">
    <property type="entry name" value="Ankyrin repeat-containing domain"/>
    <property type="match status" value="3"/>
</dbReference>
<feature type="repeat" description="ANK" evidence="1">
    <location>
        <begin position="134"/>
        <end position="166"/>
    </location>
</feature>
<dbReference type="InterPro" id="IPR051616">
    <property type="entry name" value="Cul2-RING_E3_ligase_SR"/>
</dbReference>
<dbReference type="PANTHER" id="PTHR46224:SF6">
    <property type="entry name" value="ANKYRIN REPEAT FAMILY PROTEIN"/>
    <property type="match status" value="1"/>
</dbReference>
<dbReference type="PROSITE" id="PS50297">
    <property type="entry name" value="ANK_REP_REGION"/>
    <property type="match status" value="1"/>
</dbReference>
<accession>A0A5A8CWJ5</accession>
<dbReference type="AlphaFoldDB" id="A0A5A8CWJ5"/>
<evidence type="ECO:0000313" key="3">
    <source>
        <dbReference type="Proteomes" id="UP000323011"/>
    </source>
</evidence>